<dbReference type="Pfam" id="PF14008">
    <property type="entry name" value="Metallophos_C"/>
    <property type="match status" value="1"/>
</dbReference>
<keyword evidence="1" id="KW-0732">Signal</keyword>
<name>A0A7S3V3R9_9STRA</name>
<dbReference type="InterPro" id="IPR039331">
    <property type="entry name" value="PAPs-like"/>
</dbReference>
<keyword evidence="2" id="KW-0325">Glycoprotein</keyword>
<evidence type="ECO:0000313" key="5">
    <source>
        <dbReference type="EMBL" id="CAE0455208.1"/>
    </source>
</evidence>
<organism evidence="5">
    <name type="scientific">Chaetoceros debilis</name>
    <dbReference type="NCBI Taxonomy" id="122233"/>
    <lineage>
        <taxon>Eukaryota</taxon>
        <taxon>Sar</taxon>
        <taxon>Stramenopiles</taxon>
        <taxon>Ochrophyta</taxon>
        <taxon>Bacillariophyta</taxon>
        <taxon>Coscinodiscophyceae</taxon>
        <taxon>Chaetocerotophycidae</taxon>
        <taxon>Chaetocerotales</taxon>
        <taxon>Chaetocerotaceae</taxon>
        <taxon>Chaetoceros</taxon>
    </lineage>
</organism>
<dbReference type="PANTHER" id="PTHR22953">
    <property type="entry name" value="ACID PHOSPHATASE RELATED"/>
    <property type="match status" value="1"/>
</dbReference>
<dbReference type="InterPro" id="IPR029052">
    <property type="entry name" value="Metallo-depent_PP-like"/>
</dbReference>
<dbReference type="SUPFAM" id="SSF56300">
    <property type="entry name" value="Metallo-dependent phosphatases"/>
    <property type="match status" value="1"/>
</dbReference>
<dbReference type="Pfam" id="PF00149">
    <property type="entry name" value="Metallophos"/>
    <property type="match status" value="1"/>
</dbReference>
<sequence length="311" mass="35842">MSEIEKDKAISKLKSKHASSDMILLVAGDLSYANSIQPQWDNWFQLMEPLIRETPIMVAAGNHEIECDAKTFMPFLSYESRFYMPNQLGDAIIEPVDGDAYNQKWGCATPSVFEGQYDYGNAFYSFDHGMVRTIVLSSYSETRVGSRQHTWLVEELKNAQQNRDEGFTPWITIMMHTQFYTTFQGHDAEKETIDMKESMEDLFRDYGVNLVLSGHDHAYMRSNPMYKGKLDKRGKSPIYLIVGEGGNREGHNKAYLHPNPEDWVAVRDKSVYGFGLLEVKNSTTAHWRWNMDGKDENDGFHDNVWLTNQFI</sequence>
<dbReference type="Gene3D" id="3.60.21.10">
    <property type="match status" value="1"/>
</dbReference>
<gene>
    <name evidence="5" type="ORF">CDEB00056_LOCUS49</name>
</gene>
<evidence type="ECO:0000259" key="3">
    <source>
        <dbReference type="Pfam" id="PF00149"/>
    </source>
</evidence>
<dbReference type="GO" id="GO:0003993">
    <property type="term" value="F:acid phosphatase activity"/>
    <property type="evidence" value="ECO:0007669"/>
    <property type="project" value="InterPro"/>
</dbReference>
<dbReference type="CDD" id="cd00839">
    <property type="entry name" value="MPP_PAPs"/>
    <property type="match status" value="1"/>
</dbReference>
<feature type="domain" description="Calcineurin-like phosphoesterase" evidence="3">
    <location>
        <begin position="21"/>
        <end position="219"/>
    </location>
</feature>
<evidence type="ECO:0008006" key="6">
    <source>
        <dbReference type="Google" id="ProtNLM"/>
    </source>
</evidence>
<protein>
    <recommendedName>
        <fullName evidence="6">Calcineurin-like phosphoesterase domain-containing protein</fullName>
    </recommendedName>
</protein>
<dbReference type="PANTHER" id="PTHR22953:SF153">
    <property type="entry name" value="PURPLE ACID PHOSPHATASE"/>
    <property type="match status" value="1"/>
</dbReference>
<evidence type="ECO:0000256" key="1">
    <source>
        <dbReference type="ARBA" id="ARBA00022729"/>
    </source>
</evidence>
<dbReference type="InterPro" id="IPR041792">
    <property type="entry name" value="MPP_PAP"/>
</dbReference>
<proteinExistence type="predicted"/>
<accession>A0A7S3V3R9</accession>
<dbReference type="InterPro" id="IPR004843">
    <property type="entry name" value="Calcineurin-like_PHP"/>
</dbReference>
<dbReference type="AlphaFoldDB" id="A0A7S3V3R9"/>
<dbReference type="InterPro" id="IPR025733">
    <property type="entry name" value="PAPs_C"/>
</dbReference>
<reference evidence="5" key="1">
    <citation type="submission" date="2021-01" db="EMBL/GenBank/DDBJ databases">
        <authorList>
            <person name="Corre E."/>
            <person name="Pelletier E."/>
            <person name="Niang G."/>
            <person name="Scheremetjew M."/>
            <person name="Finn R."/>
            <person name="Kale V."/>
            <person name="Holt S."/>
            <person name="Cochrane G."/>
            <person name="Meng A."/>
            <person name="Brown T."/>
            <person name="Cohen L."/>
        </authorList>
    </citation>
    <scope>NUCLEOTIDE SEQUENCE</scope>
    <source>
        <strain evidence="5">MM31A-1</strain>
    </source>
</reference>
<evidence type="ECO:0000259" key="4">
    <source>
        <dbReference type="Pfam" id="PF14008"/>
    </source>
</evidence>
<feature type="domain" description="Purple acid phosphatase C-terminal" evidence="4">
    <location>
        <begin position="236"/>
        <end position="292"/>
    </location>
</feature>
<dbReference type="EMBL" id="HBIO01000068">
    <property type="protein sequence ID" value="CAE0455208.1"/>
    <property type="molecule type" value="Transcribed_RNA"/>
</dbReference>
<evidence type="ECO:0000256" key="2">
    <source>
        <dbReference type="ARBA" id="ARBA00023180"/>
    </source>
</evidence>